<proteinExistence type="predicted"/>
<dbReference type="Proteomes" id="UP000724584">
    <property type="component" value="Unassembled WGS sequence"/>
</dbReference>
<protein>
    <submittedName>
        <fullName evidence="1">Uncharacterized protein</fullName>
    </submittedName>
</protein>
<dbReference type="EMBL" id="JAGIZQ010000006">
    <property type="protein sequence ID" value="KAH6623344.1"/>
    <property type="molecule type" value="Genomic_DNA"/>
</dbReference>
<keyword evidence="2" id="KW-1185">Reference proteome</keyword>
<gene>
    <name evidence="1" type="ORF">F5144DRAFT_550903</name>
</gene>
<organism evidence="1 2">
    <name type="scientific">Chaetomium tenue</name>
    <dbReference type="NCBI Taxonomy" id="1854479"/>
    <lineage>
        <taxon>Eukaryota</taxon>
        <taxon>Fungi</taxon>
        <taxon>Dikarya</taxon>
        <taxon>Ascomycota</taxon>
        <taxon>Pezizomycotina</taxon>
        <taxon>Sordariomycetes</taxon>
        <taxon>Sordariomycetidae</taxon>
        <taxon>Sordariales</taxon>
        <taxon>Chaetomiaceae</taxon>
        <taxon>Chaetomium</taxon>
    </lineage>
</organism>
<name>A0ACB7NY19_9PEZI</name>
<evidence type="ECO:0000313" key="2">
    <source>
        <dbReference type="Proteomes" id="UP000724584"/>
    </source>
</evidence>
<accession>A0ACB7NY19</accession>
<reference evidence="1 2" key="1">
    <citation type="journal article" date="2021" name="Nat. Commun.">
        <title>Genetic determinants of endophytism in the Arabidopsis root mycobiome.</title>
        <authorList>
            <person name="Mesny F."/>
            <person name="Miyauchi S."/>
            <person name="Thiergart T."/>
            <person name="Pickel B."/>
            <person name="Atanasova L."/>
            <person name="Karlsson M."/>
            <person name="Huettel B."/>
            <person name="Barry K.W."/>
            <person name="Haridas S."/>
            <person name="Chen C."/>
            <person name="Bauer D."/>
            <person name="Andreopoulos W."/>
            <person name="Pangilinan J."/>
            <person name="LaButti K."/>
            <person name="Riley R."/>
            <person name="Lipzen A."/>
            <person name="Clum A."/>
            <person name="Drula E."/>
            <person name="Henrissat B."/>
            <person name="Kohler A."/>
            <person name="Grigoriev I.V."/>
            <person name="Martin F.M."/>
            <person name="Hacquard S."/>
        </authorList>
    </citation>
    <scope>NUCLEOTIDE SEQUENCE [LARGE SCALE GENOMIC DNA]</scope>
    <source>
        <strain evidence="1 2">MPI-SDFR-AT-0079</strain>
    </source>
</reference>
<sequence>MSDRRGRQRSDYDNGDYYDNRAYYHDGGYYSYDNRDDDYEPRSHHRPRPQPTRQRSLGRQALDKLQSAIGGLVSDNNNSKPTTHRARSCSRSRSSSRSRSRSRTRHHSRSPPQRRSSHHHSHRDDDRTRNRSRDRYYPPSASQRHRPRSRGRHDRRDRTSTSGTTTPGSSERSRSRWQRGIKAAMEAGAAEAFRLRKEPGAWTGAKGGRIATAALSAGVIRGVAADHGPGHHGGGDGGGGGGGKLGSLASAAGGMMVNRLVNGSRREVRR</sequence>
<evidence type="ECO:0000313" key="1">
    <source>
        <dbReference type="EMBL" id="KAH6623344.1"/>
    </source>
</evidence>
<comment type="caution">
    <text evidence="1">The sequence shown here is derived from an EMBL/GenBank/DDBJ whole genome shotgun (WGS) entry which is preliminary data.</text>
</comment>